<dbReference type="EMBL" id="JH430028">
    <property type="status" value="NOT_ANNOTATED_CDS"/>
    <property type="molecule type" value="Genomic_DNA"/>
</dbReference>
<protein>
    <submittedName>
        <fullName evidence="1">Uncharacterized protein</fullName>
    </submittedName>
</protein>
<dbReference type="AlphaFoldDB" id="T1IHW0"/>
<reference evidence="1" key="2">
    <citation type="submission" date="2015-02" db="UniProtKB">
        <authorList>
            <consortium name="EnsemblMetazoa"/>
        </authorList>
    </citation>
    <scope>IDENTIFICATION</scope>
</reference>
<dbReference type="Proteomes" id="UP000014500">
    <property type="component" value="Unassembled WGS sequence"/>
</dbReference>
<evidence type="ECO:0000313" key="1">
    <source>
        <dbReference type="EnsemblMetazoa" id="SMAR000437-PA"/>
    </source>
</evidence>
<sequence length="87" mass="9825">MVKNKIFSTMAVHTSGARLDLQSIFVIVDLATDEVDYSDQNIGYSEDDLTQTSTASEEMPVDEVDDDVMMAAMILYEMMRTNFNDIM</sequence>
<proteinExistence type="predicted"/>
<reference evidence="2" key="1">
    <citation type="submission" date="2011-05" db="EMBL/GenBank/DDBJ databases">
        <authorList>
            <person name="Richards S.R."/>
            <person name="Qu J."/>
            <person name="Jiang H."/>
            <person name="Jhangiani S.N."/>
            <person name="Agravi P."/>
            <person name="Goodspeed R."/>
            <person name="Gross S."/>
            <person name="Mandapat C."/>
            <person name="Jackson L."/>
            <person name="Mathew T."/>
            <person name="Pu L."/>
            <person name="Thornton R."/>
            <person name="Saada N."/>
            <person name="Wilczek-Boney K.B."/>
            <person name="Lee S."/>
            <person name="Kovar C."/>
            <person name="Wu Y."/>
            <person name="Scherer S.E."/>
            <person name="Worley K.C."/>
            <person name="Muzny D.M."/>
            <person name="Gibbs R."/>
        </authorList>
    </citation>
    <scope>NUCLEOTIDE SEQUENCE</scope>
    <source>
        <strain evidence="2">Brora</strain>
    </source>
</reference>
<organism evidence="1 2">
    <name type="scientific">Strigamia maritima</name>
    <name type="common">European centipede</name>
    <name type="synonym">Geophilus maritimus</name>
    <dbReference type="NCBI Taxonomy" id="126957"/>
    <lineage>
        <taxon>Eukaryota</taxon>
        <taxon>Metazoa</taxon>
        <taxon>Ecdysozoa</taxon>
        <taxon>Arthropoda</taxon>
        <taxon>Myriapoda</taxon>
        <taxon>Chilopoda</taxon>
        <taxon>Pleurostigmophora</taxon>
        <taxon>Geophilomorpha</taxon>
        <taxon>Linotaeniidae</taxon>
        <taxon>Strigamia</taxon>
    </lineage>
</organism>
<accession>T1IHW0</accession>
<name>T1IHW0_STRMM</name>
<keyword evidence="2" id="KW-1185">Reference proteome</keyword>
<dbReference type="HOGENOM" id="CLU_2486179_0_0_1"/>
<evidence type="ECO:0000313" key="2">
    <source>
        <dbReference type="Proteomes" id="UP000014500"/>
    </source>
</evidence>
<dbReference type="EnsemblMetazoa" id="SMAR000437-RA">
    <property type="protein sequence ID" value="SMAR000437-PA"/>
    <property type="gene ID" value="SMAR000437"/>
</dbReference>